<dbReference type="PANTHER" id="PTHR33567:SF3">
    <property type="entry name" value="CHROMATE ION TRANSPORTER (EUROFUNG)"/>
    <property type="match status" value="1"/>
</dbReference>
<protein>
    <recommendedName>
        <fullName evidence="10">Branched-chain amino acid ABC transporter permease</fullName>
    </recommendedName>
</protein>
<dbReference type="EMBL" id="AP024958">
    <property type="protein sequence ID" value="BCZ84614.1"/>
    <property type="molecule type" value="Genomic_DNA"/>
</dbReference>
<evidence type="ECO:0000256" key="7">
    <source>
        <dbReference type="SAM" id="Phobius"/>
    </source>
</evidence>
<proteinExistence type="inferred from homology"/>
<evidence type="ECO:0000256" key="2">
    <source>
        <dbReference type="ARBA" id="ARBA00005262"/>
    </source>
</evidence>
<evidence type="ECO:0000256" key="5">
    <source>
        <dbReference type="ARBA" id="ARBA00022989"/>
    </source>
</evidence>
<keyword evidence="6 7" id="KW-0472">Membrane</keyword>
<gene>
    <name evidence="8" type="ORF">PTKU64_82890</name>
</gene>
<evidence type="ECO:0008006" key="10">
    <source>
        <dbReference type="Google" id="ProtNLM"/>
    </source>
</evidence>
<sequence length="93" mass="9766">MNALLSGVNAAVIGLLATALYSPVWTSAILSEADFAIAAIGFFMLTRWKIPPLAVVVFCAVAGIAETVLHLGYVARERLGVEYIINCAAVSPT</sequence>
<name>A0ABM7TZT5_9BURK</name>
<evidence type="ECO:0000313" key="9">
    <source>
        <dbReference type="Proteomes" id="UP001319874"/>
    </source>
</evidence>
<organism evidence="8 9">
    <name type="scientific">Paraburkholderia terrae</name>
    <dbReference type="NCBI Taxonomy" id="311230"/>
    <lineage>
        <taxon>Bacteria</taxon>
        <taxon>Pseudomonadati</taxon>
        <taxon>Pseudomonadota</taxon>
        <taxon>Betaproteobacteria</taxon>
        <taxon>Burkholderiales</taxon>
        <taxon>Burkholderiaceae</taxon>
        <taxon>Paraburkholderia</taxon>
    </lineage>
</organism>
<reference evidence="8 9" key="1">
    <citation type="journal article" date="2022" name="Front. Microbiol.">
        <title>Identification and characterization of a novel class of self-sufficient cytochrome P450 hydroxylase involved in cyclohexanecarboxylate degradation in Paraburkholderia terrae strain KU-64.</title>
        <authorList>
            <person name="Yamamoto T."/>
            <person name="Hasegawa Y."/>
            <person name="Iwaki H."/>
        </authorList>
    </citation>
    <scope>NUCLEOTIDE SEQUENCE [LARGE SCALE GENOMIC DNA]</scope>
    <source>
        <strain evidence="8 9">KU-64</strain>
    </source>
</reference>
<dbReference type="InterPro" id="IPR003370">
    <property type="entry name" value="Chromate_transpt"/>
</dbReference>
<feature type="transmembrane region" description="Helical" evidence="7">
    <location>
        <begin position="53"/>
        <end position="73"/>
    </location>
</feature>
<dbReference type="Proteomes" id="UP001319874">
    <property type="component" value="Chromosome 4"/>
</dbReference>
<keyword evidence="9" id="KW-1185">Reference proteome</keyword>
<evidence type="ECO:0000256" key="1">
    <source>
        <dbReference type="ARBA" id="ARBA00004651"/>
    </source>
</evidence>
<evidence type="ECO:0000256" key="3">
    <source>
        <dbReference type="ARBA" id="ARBA00022475"/>
    </source>
</evidence>
<evidence type="ECO:0000256" key="6">
    <source>
        <dbReference type="ARBA" id="ARBA00023136"/>
    </source>
</evidence>
<evidence type="ECO:0000313" key="8">
    <source>
        <dbReference type="EMBL" id="BCZ84614.1"/>
    </source>
</evidence>
<dbReference type="Pfam" id="PF02417">
    <property type="entry name" value="Chromate_transp"/>
    <property type="match status" value="1"/>
</dbReference>
<comment type="similarity">
    <text evidence="2">Belongs to the chromate ion transporter (CHR) (TC 2.A.51) family.</text>
</comment>
<comment type="subcellular location">
    <subcellularLocation>
        <location evidence="1">Cell membrane</location>
        <topology evidence="1">Multi-pass membrane protein</topology>
    </subcellularLocation>
</comment>
<keyword evidence="5 7" id="KW-1133">Transmembrane helix</keyword>
<keyword evidence="3" id="KW-1003">Cell membrane</keyword>
<keyword evidence="4 7" id="KW-0812">Transmembrane</keyword>
<accession>A0ABM7TZT5</accession>
<dbReference type="PANTHER" id="PTHR33567">
    <property type="entry name" value="CHROMATE ION TRANSPORTER (EUROFUNG)"/>
    <property type="match status" value="1"/>
</dbReference>
<evidence type="ECO:0000256" key="4">
    <source>
        <dbReference type="ARBA" id="ARBA00022692"/>
    </source>
</evidence>